<gene>
    <name evidence="2" type="ORF">Purlil1_6005</name>
</gene>
<name>A0ABR0C0T9_PURLI</name>
<evidence type="ECO:0000313" key="2">
    <source>
        <dbReference type="EMBL" id="KAK4089902.1"/>
    </source>
</evidence>
<comment type="caution">
    <text evidence="2">The sequence shown here is derived from an EMBL/GenBank/DDBJ whole genome shotgun (WGS) entry which is preliminary data.</text>
</comment>
<dbReference type="EMBL" id="JAWRVI010000018">
    <property type="protein sequence ID" value="KAK4089902.1"/>
    <property type="molecule type" value="Genomic_DNA"/>
</dbReference>
<sequence>MSANLRLQLETGSRAAGVHLLPSHWPPARLYGLAPVQPSGPTRFPGLLEEVAVPGSAATSYARRNDGRNQKKRLNQSAGSRGEATQLASLARQRPWLALVSYPERLGPRRDNNGVSSGMVVVCATLPGCTYVVTVEDQQLGNVSLAGCFEGWGRVAGVGTEFVRGDRLACLEMLCNSLDAKHATALSDTHHLTRTPSATVAAWMRGKGRPFGRGNFDGGATAGHC</sequence>
<dbReference type="Proteomes" id="UP001287286">
    <property type="component" value="Unassembled WGS sequence"/>
</dbReference>
<evidence type="ECO:0000313" key="3">
    <source>
        <dbReference type="Proteomes" id="UP001287286"/>
    </source>
</evidence>
<organism evidence="2 3">
    <name type="scientific">Purpureocillium lilacinum</name>
    <name type="common">Paecilomyces lilacinus</name>
    <dbReference type="NCBI Taxonomy" id="33203"/>
    <lineage>
        <taxon>Eukaryota</taxon>
        <taxon>Fungi</taxon>
        <taxon>Dikarya</taxon>
        <taxon>Ascomycota</taxon>
        <taxon>Pezizomycotina</taxon>
        <taxon>Sordariomycetes</taxon>
        <taxon>Hypocreomycetidae</taxon>
        <taxon>Hypocreales</taxon>
        <taxon>Ophiocordycipitaceae</taxon>
        <taxon>Purpureocillium</taxon>
    </lineage>
</organism>
<protein>
    <submittedName>
        <fullName evidence="2">Uncharacterized protein</fullName>
    </submittedName>
</protein>
<accession>A0ABR0C0T9</accession>
<evidence type="ECO:0000256" key="1">
    <source>
        <dbReference type="SAM" id="MobiDB-lite"/>
    </source>
</evidence>
<feature type="region of interest" description="Disordered" evidence="1">
    <location>
        <begin position="63"/>
        <end position="83"/>
    </location>
</feature>
<reference evidence="2 3" key="1">
    <citation type="journal article" date="2024" name="Microbiol. Resour. Announc.">
        <title>Genome annotations for the ascomycete fungi Trichoderma harzianum, Trichoderma aggressivum, and Purpureocillium lilacinum.</title>
        <authorList>
            <person name="Beijen E.P.W."/>
            <person name="Ohm R.A."/>
        </authorList>
    </citation>
    <scope>NUCLEOTIDE SEQUENCE [LARGE SCALE GENOMIC DNA]</scope>
    <source>
        <strain evidence="2 3">CBS 150709</strain>
    </source>
</reference>
<proteinExistence type="predicted"/>
<keyword evidence="3" id="KW-1185">Reference proteome</keyword>